<name>A0ABR4QHB6_9CEST</name>
<protein>
    <submittedName>
        <fullName evidence="1">Uncharacterized protein</fullName>
    </submittedName>
</protein>
<keyword evidence="2" id="KW-1185">Reference proteome</keyword>
<sequence length="105" mass="11810">MDMKCATSTYTRLPPVRPMTMRALVLTLGLVMTHLATTTAVAVAVPSTLRSSISTEDSNAILPVLEPLEPMDMELHYLRQLQDMRNRVNAHRTSKRFFCNPYGCI</sequence>
<evidence type="ECO:0000313" key="1">
    <source>
        <dbReference type="EMBL" id="KAL5108990.1"/>
    </source>
</evidence>
<comment type="caution">
    <text evidence="1">The sequence shown here is derived from an EMBL/GenBank/DDBJ whole genome shotgun (WGS) entry which is preliminary data.</text>
</comment>
<dbReference type="Proteomes" id="UP001651158">
    <property type="component" value="Unassembled WGS sequence"/>
</dbReference>
<dbReference type="EMBL" id="JAKROA010000003">
    <property type="protein sequence ID" value="KAL5108990.1"/>
    <property type="molecule type" value="Genomic_DNA"/>
</dbReference>
<organism evidence="1 2">
    <name type="scientific">Taenia crassiceps</name>
    <dbReference type="NCBI Taxonomy" id="6207"/>
    <lineage>
        <taxon>Eukaryota</taxon>
        <taxon>Metazoa</taxon>
        <taxon>Spiralia</taxon>
        <taxon>Lophotrochozoa</taxon>
        <taxon>Platyhelminthes</taxon>
        <taxon>Cestoda</taxon>
        <taxon>Eucestoda</taxon>
        <taxon>Cyclophyllidea</taxon>
        <taxon>Taeniidae</taxon>
        <taxon>Taenia</taxon>
    </lineage>
</organism>
<accession>A0ABR4QHB6</accession>
<gene>
    <name evidence="1" type="ORF">TcWFU_005688</name>
</gene>
<proteinExistence type="predicted"/>
<evidence type="ECO:0000313" key="2">
    <source>
        <dbReference type="Proteomes" id="UP001651158"/>
    </source>
</evidence>
<reference evidence="1 2" key="1">
    <citation type="journal article" date="2022" name="Front. Cell. Infect. Microbiol.">
        <title>The Genomes of Two Strains of Taenia crassiceps the Animal Model for the Study of Human Cysticercosis.</title>
        <authorList>
            <person name="Bobes R.J."/>
            <person name="Estrada K."/>
            <person name="Rios-Valencia D.G."/>
            <person name="Calderon-Gallegos A."/>
            <person name="de la Torre P."/>
            <person name="Carrero J.C."/>
            <person name="Sanchez-Flores A."/>
            <person name="Laclette J.P."/>
        </authorList>
    </citation>
    <scope>NUCLEOTIDE SEQUENCE [LARGE SCALE GENOMIC DNA]</scope>
    <source>
        <strain evidence="1">WFUcys</strain>
    </source>
</reference>